<dbReference type="RefSeq" id="XP_001315837.1">
    <property type="nucleotide sequence ID" value="XM_001315802.1"/>
</dbReference>
<dbReference type="SMR" id="A2EUM6"/>
<evidence type="ECO:0000313" key="2">
    <source>
        <dbReference type="EMBL" id="EAY03614.1"/>
    </source>
</evidence>
<keyword evidence="3" id="KW-1185">Reference proteome</keyword>
<dbReference type="VEuPathDB" id="TrichDB:TVAG_161530"/>
<dbReference type="Gene3D" id="3.90.640.10">
    <property type="entry name" value="Actin, Chain A, domain 4"/>
    <property type="match status" value="1"/>
</dbReference>
<dbReference type="eggNOG" id="KOG0676">
    <property type="taxonomic scope" value="Eukaryota"/>
</dbReference>
<sequence length="360" mass="39001">MSSTDPILVLDFGSGFVKAGFAGNDSPSLVFPTVVGNLRHAKLGPSNSNDPLIGESALSGANVTVKRPIVRSEIQSPEDFYSIVNYIFQTLEIKGENNHILISRPSGASTQQLELITEYFIETFHVPSIAFISSAALSLLSTGRATGVVAECGYSITNVVPIFEFFGLEHARITANLGGQDVDLYLKSLLKKIGMGEADNNAVNEVKEQLCYVKASSTANNQPAPYELPSGTRLTIGDERFLGPEVLFDPSLNSIDALGISKALEVSIGRCDEFLKTDLLQNVVISGGSTMFPGIADRIQEDLTGSLKKAVNIIAAPERKHGAWVGGSIFATTPVFEQFQIKKAEWETQKEFIFRQKSFM</sequence>
<dbReference type="KEGG" id="tva:4761460"/>
<organism evidence="2 3">
    <name type="scientific">Trichomonas vaginalis (strain ATCC PRA-98 / G3)</name>
    <dbReference type="NCBI Taxonomy" id="412133"/>
    <lineage>
        <taxon>Eukaryota</taxon>
        <taxon>Metamonada</taxon>
        <taxon>Parabasalia</taxon>
        <taxon>Trichomonadida</taxon>
        <taxon>Trichomonadidae</taxon>
        <taxon>Trichomonas</taxon>
    </lineage>
</organism>
<accession>A2EUM6</accession>
<dbReference type="AlphaFoldDB" id="A2EUM6"/>
<proteinExistence type="inferred from homology"/>
<dbReference type="InterPro" id="IPR004000">
    <property type="entry name" value="Actin"/>
</dbReference>
<dbReference type="SMART" id="SM00268">
    <property type="entry name" value="ACTIN"/>
    <property type="match status" value="1"/>
</dbReference>
<dbReference type="EMBL" id="DS113499">
    <property type="protein sequence ID" value="EAY03614.1"/>
    <property type="molecule type" value="Genomic_DNA"/>
</dbReference>
<name>A2EUM6_TRIV3</name>
<dbReference type="InParanoid" id="A2EUM6"/>
<dbReference type="Proteomes" id="UP000001542">
    <property type="component" value="Unassembled WGS sequence"/>
</dbReference>
<dbReference type="OMA" id="ANMIHER"/>
<dbReference type="InterPro" id="IPR043129">
    <property type="entry name" value="ATPase_NBD"/>
</dbReference>
<reference evidence="2" key="1">
    <citation type="submission" date="2006-10" db="EMBL/GenBank/DDBJ databases">
        <authorList>
            <person name="Amadeo P."/>
            <person name="Zhao Q."/>
            <person name="Wortman J."/>
            <person name="Fraser-Liggett C."/>
            <person name="Carlton J."/>
        </authorList>
    </citation>
    <scope>NUCLEOTIDE SEQUENCE</scope>
    <source>
        <strain evidence="2">G3</strain>
    </source>
</reference>
<evidence type="ECO:0000256" key="1">
    <source>
        <dbReference type="RuleBase" id="RU000487"/>
    </source>
</evidence>
<dbReference type="SUPFAM" id="SSF53067">
    <property type="entry name" value="Actin-like ATPase domain"/>
    <property type="match status" value="2"/>
</dbReference>
<protein>
    <submittedName>
        <fullName evidence="2">Actin family protein</fullName>
    </submittedName>
</protein>
<dbReference type="PRINTS" id="PR00190">
    <property type="entry name" value="ACTIN"/>
</dbReference>
<dbReference type="PANTHER" id="PTHR11937">
    <property type="entry name" value="ACTIN"/>
    <property type="match status" value="1"/>
</dbReference>
<comment type="similarity">
    <text evidence="1">Belongs to the actin family.</text>
</comment>
<reference evidence="2" key="2">
    <citation type="journal article" date="2007" name="Science">
        <title>Draft genome sequence of the sexually transmitted pathogen Trichomonas vaginalis.</title>
        <authorList>
            <person name="Carlton J.M."/>
            <person name="Hirt R.P."/>
            <person name="Silva J.C."/>
            <person name="Delcher A.L."/>
            <person name="Schatz M."/>
            <person name="Zhao Q."/>
            <person name="Wortman J.R."/>
            <person name="Bidwell S.L."/>
            <person name="Alsmark U.C.M."/>
            <person name="Besteiro S."/>
            <person name="Sicheritz-Ponten T."/>
            <person name="Noel C.J."/>
            <person name="Dacks J.B."/>
            <person name="Foster P.G."/>
            <person name="Simillion C."/>
            <person name="Van de Peer Y."/>
            <person name="Miranda-Saavedra D."/>
            <person name="Barton G.J."/>
            <person name="Westrop G.D."/>
            <person name="Mueller S."/>
            <person name="Dessi D."/>
            <person name="Fiori P.L."/>
            <person name="Ren Q."/>
            <person name="Paulsen I."/>
            <person name="Zhang H."/>
            <person name="Bastida-Corcuera F.D."/>
            <person name="Simoes-Barbosa A."/>
            <person name="Brown M.T."/>
            <person name="Hayes R.D."/>
            <person name="Mukherjee M."/>
            <person name="Okumura C.Y."/>
            <person name="Schneider R."/>
            <person name="Smith A.J."/>
            <person name="Vanacova S."/>
            <person name="Villalvazo M."/>
            <person name="Haas B.J."/>
            <person name="Pertea M."/>
            <person name="Feldblyum T.V."/>
            <person name="Utterback T.R."/>
            <person name="Shu C.L."/>
            <person name="Osoegawa K."/>
            <person name="de Jong P.J."/>
            <person name="Hrdy I."/>
            <person name="Horvathova L."/>
            <person name="Zubacova Z."/>
            <person name="Dolezal P."/>
            <person name="Malik S.B."/>
            <person name="Logsdon J.M. Jr."/>
            <person name="Henze K."/>
            <person name="Gupta A."/>
            <person name="Wang C.C."/>
            <person name="Dunne R.L."/>
            <person name="Upcroft J.A."/>
            <person name="Upcroft P."/>
            <person name="White O."/>
            <person name="Salzberg S.L."/>
            <person name="Tang P."/>
            <person name="Chiu C.-H."/>
            <person name="Lee Y.-S."/>
            <person name="Embley T.M."/>
            <person name="Coombs G.H."/>
            <person name="Mottram J.C."/>
            <person name="Tachezy J."/>
            <person name="Fraser-Liggett C.M."/>
            <person name="Johnson P.J."/>
        </authorList>
    </citation>
    <scope>NUCLEOTIDE SEQUENCE [LARGE SCALE GENOMIC DNA]</scope>
    <source>
        <strain evidence="2">G3</strain>
    </source>
</reference>
<gene>
    <name evidence="2" type="ORF">TVAG_161530</name>
</gene>
<evidence type="ECO:0000313" key="3">
    <source>
        <dbReference type="Proteomes" id="UP000001542"/>
    </source>
</evidence>
<dbReference type="OrthoDB" id="10261822at2759"/>
<dbReference type="STRING" id="5722.A2EUM6"/>
<dbReference type="Gene3D" id="3.30.420.40">
    <property type="match status" value="2"/>
</dbReference>
<dbReference type="GO" id="GO:0015629">
    <property type="term" value="C:actin cytoskeleton"/>
    <property type="evidence" value="ECO:0000318"/>
    <property type="project" value="GO_Central"/>
</dbReference>
<dbReference type="Pfam" id="PF00022">
    <property type="entry name" value="Actin"/>
    <property type="match status" value="1"/>
</dbReference>
<dbReference type="VEuPathDB" id="TrichDB:TVAGG3_0255580"/>